<dbReference type="Proteomes" id="UP000196082">
    <property type="component" value="Unassembled WGS sequence"/>
</dbReference>
<reference evidence="1 2" key="1">
    <citation type="submission" date="2017-05" db="EMBL/GenBank/DDBJ databases">
        <title>Whole genome sequence of Pseudomonas putida isolate 1312 commercialized as a biostimulant.</title>
        <authorList>
            <person name="Crovadore J."/>
            <person name="Blanc P."/>
            <person name="Chablais R."/>
            <person name="Cochard B."/>
            <person name="Grizard D."/>
            <person name="Lefort F."/>
        </authorList>
    </citation>
    <scope>NUCLEOTIDE SEQUENCE [LARGE SCALE GENOMIC DNA]</scope>
    <source>
        <strain evidence="1 2">1312</strain>
    </source>
</reference>
<evidence type="ECO:0000313" key="2">
    <source>
        <dbReference type="Proteomes" id="UP000196082"/>
    </source>
</evidence>
<evidence type="ECO:0000313" key="1">
    <source>
        <dbReference type="EMBL" id="OUM36509.1"/>
    </source>
</evidence>
<comment type="caution">
    <text evidence="1">The sequence shown here is derived from an EMBL/GenBank/DDBJ whole genome shotgun (WGS) entry which is preliminary data.</text>
</comment>
<accession>A0A1Y3LEE2</accession>
<proteinExistence type="predicted"/>
<organism evidence="1 2">
    <name type="scientific">Pseudomonas putida</name>
    <name type="common">Arthrobacter siderocapsulatus</name>
    <dbReference type="NCBI Taxonomy" id="303"/>
    <lineage>
        <taxon>Bacteria</taxon>
        <taxon>Pseudomonadati</taxon>
        <taxon>Pseudomonadota</taxon>
        <taxon>Gammaproteobacteria</taxon>
        <taxon>Pseudomonadales</taxon>
        <taxon>Pseudomonadaceae</taxon>
        <taxon>Pseudomonas</taxon>
    </lineage>
</organism>
<dbReference type="EMBL" id="NFSB01000062">
    <property type="protein sequence ID" value="OUM36509.1"/>
    <property type="molecule type" value="Genomic_DNA"/>
</dbReference>
<dbReference type="AlphaFoldDB" id="A0A1Y3LEE2"/>
<gene>
    <name evidence="1" type="ORF">B8W72_06755</name>
</gene>
<name>A0A1Y3LEE2_PSEPU</name>
<protein>
    <submittedName>
        <fullName evidence="1">Uncharacterized protein</fullName>
    </submittedName>
</protein>
<sequence>MSNHSNYEGKANGVREARSSIHVNTAHGKLGKVIRKMRVVEVEQQEGGAGAWERLTAKMWSARSLGLASHGFYHFLFL</sequence>